<keyword evidence="1" id="KW-1133">Transmembrane helix</keyword>
<protein>
    <submittedName>
        <fullName evidence="2">Uncharacterized protein</fullName>
    </submittedName>
</protein>
<evidence type="ECO:0000313" key="2">
    <source>
        <dbReference type="EMBL" id="MBS3061038.1"/>
    </source>
</evidence>
<evidence type="ECO:0000256" key="1">
    <source>
        <dbReference type="SAM" id="Phobius"/>
    </source>
</evidence>
<dbReference type="Proteomes" id="UP000675968">
    <property type="component" value="Unassembled WGS sequence"/>
</dbReference>
<evidence type="ECO:0000313" key="3">
    <source>
        <dbReference type="Proteomes" id="UP000675968"/>
    </source>
</evidence>
<reference evidence="2" key="1">
    <citation type="submission" date="2021-03" db="EMBL/GenBank/DDBJ databases">
        <authorList>
            <person name="Jaffe A."/>
        </authorList>
    </citation>
    <scope>NUCLEOTIDE SEQUENCE</scope>
    <source>
        <strain evidence="2">RIFCSPLOWO2_01_FULL_AR10_48_17</strain>
    </source>
</reference>
<keyword evidence="1" id="KW-0812">Transmembrane</keyword>
<accession>A0A8T4L127</accession>
<proteinExistence type="predicted"/>
<keyword evidence="1" id="KW-0472">Membrane</keyword>
<gene>
    <name evidence="2" type="ORF">J4215_00480</name>
</gene>
<organism evidence="2 3">
    <name type="scientific">Candidatus Iainarchaeum sp</name>
    <dbReference type="NCBI Taxonomy" id="3101447"/>
    <lineage>
        <taxon>Archaea</taxon>
        <taxon>Candidatus Iainarchaeota</taxon>
        <taxon>Candidatus Iainarchaeia</taxon>
        <taxon>Candidatus Iainarchaeales</taxon>
        <taxon>Candidatus Iainarchaeaceae</taxon>
        <taxon>Candidatus Iainarchaeum</taxon>
    </lineage>
</organism>
<comment type="caution">
    <text evidence="2">The sequence shown here is derived from an EMBL/GenBank/DDBJ whole genome shotgun (WGS) entry which is preliminary data.</text>
</comment>
<dbReference type="AlphaFoldDB" id="A0A8T4L127"/>
<feature type="transmembrane region" description="Helical" evidence="1">
    <location>
        <begin position="454"/>
        <end position="474"/>
    </location>
</feature>
<reference evidence="2" key="2">
    <citation type="submission" date="2021-05" db="EMBL/GenBank/DDBJ databases">
        <title>Protein family content uncovers lineage relationships and bacterial pathway maintenance mechanisms in DPANN archaea.</title>
        <authorList>
            <person name="Castelle C.J."/>
            <person name="Meheust R."/>
            <person name="Jaffe A.L."/>
            <person name="Seitz K."/>
            <person name="Gong X."/>
            <person name="Baker B.J."/>
            <person name="Banfield J.F."/>
        </authorList>
    </citation>
    <scope>NUCLEOTIDE SEQUENCE</scope>
    <source>
        <strain evidence="2">RIFCSPLOWO2_01_FULL_AR10_48_17</strain>
    </source>
</reference>
<dbReference type="EMBL" id="JAGVWC010000005">
    <property type="protein sequence ID" value="MBS3061038.1"/>
    <property type="molecule type" value="Genomic_DNA"/>
</dbReference>
<name>A0A8T4L127_9ARCH</name>
<sequence>MSFSQEPACGNAVCESGTGEDYGTCNADCETPKIVEVTILSPTPNQSFVRGDKVIVQAKFNADSVRDSIAHQATALGKFGMIDLFDDGRHDDAADGDHIYGNSFLIGDEYQQQTYKIAVTGTVAQTTNSASVEYNVTPFLAISFSTDKTNYVQGEEISLQGIVSKKDRGLQSDINLEILFGTDVLFKDTLSTDALGRFDLNYQITTLSPDGEWTIKLRVRDQNGNYGFYEKKIMIAKPQAFSSLKINYLTQDTEVHKTGEQLIFEVEVVDAFNQKVEGAIVTIIPPLSHQKEQTLQQTPTKTYAGLYKIPYDLTVGQQPFELRAVKTSGNTTLSGSHPFILHIEKSLLTVFIIEPTKTQFQIGEQVPLKVKIAYADNQPLQNAILRTEINQKPVDLKPTEAGVYEGTYTVTEDDPNKIELSILAKDQFQNIGETKIELYVRGKTWDYFLVKNQAILLVLAVVAVVGGFFAVQHLRKTKDTKKLFAQKMHFENLREDLQKRYYVEKMISRETYDKDRIQIETKLEKINSELEKQKGTETP</sequence>